<feature type="transmembrane region" description="Helical" evidence="7">
    <location>
        <begin position="260"/>
        <end position="281"/>
    </location>
</feature>
<protein>
    <recommendedName>
        <fullName evidence="8">Rhodopsin domain-containing protein</fullName>
    </recommendedName>
</protein>
<comment type="similarity">
    <text evidence="5">Belongs to the SAT4 family.</text>
</comment>
<evidence type="ECO:0000259" key="8">
    <source>
        <dbReference type="Pfam" id="PF20684"/>
    </source>
</evidence>
<proteinExistence type="inferred from homology"/>
<evidence type="ECO:0000256" key="5">
    <source>
        <dbReference type="ARBA" id="ARBA00038359"/>
    </source>
</evidence>
<dbReference type="Pfam" id="PF20684">
    <property type="entry name" value="Fung_rhodopsin"/>
    <property type="match status" value="1"/>
</dbReference>
<organism evidence="9 10">
    <name type="scientific">Lophiostoma macrostomum CBS 122681</name>
    <dbReference type="NCBI Taxonomy" id="1314788"/>
    <lineage>
        <taxon>Eukaryota</taxon>
        <taxon>Fungi</taxon>
        <taxon>Dikarya</taxon>
        <taxon>Ascomycota</taxon>
        <taxon>Pezizomycotina</taxon>
        <taxon>Dothideomycetes</taxon>
        <taxon>Pleosporomycetidae</taxon>
        <taxon>Pleosporales</taxon>
        <taxon>Lophiostomataceae</taxon>
        <taxon>Lophiostoma</taxon>
    </lineage>
</organism>
<feature type="transmembrane region" description="Helical" evidence="7">
    <location>
        <begin position="222"/>
        <end position="240"/>
    </location>
</feature>
<accession>A0A6A6T2K2</accession>
<dbReference type="EMBL" id="MU004371">
    <property type="protein sequence ID" value="KAF2653980.1"/>
    <property type="molecule type" value="Genomic_DNA"/>
</dbReference>
<feature type="transmembrane region" description="Helical" evidence="7">
    <location>
        <begin position="101"/>
        <end position="120"/>
    </location>
</feature>
<evidence type="ECO:0000256" key="2">
    <source>
        <dbReference type="ARBA" id="ARBA00022692"/>
    </source>
</evidence>
<evidence type="ECO:0000313" key="9">
    <source>
        <dbReference type="EMBL" id="KAF2653980.1"/>
    </source>
</evidence>
<dbReference type="AlphaFoldDB" id="A0A6A6T2K2"/>
<feature type="transmembrane region" description="Helical" evidence="7">
    <location>
        <begin position="140"/>
        <end position="165"/>
    </location>
</feature>
<dbReference type="PANTHER" id="PTHR33048:SF47">
    <property type="entry name" value="INTEGRAL MEMBRANE PROTEIN-RELATED"/>
    <property type="match status" value="1"/>
</dbReference>
<reference evidence="9" key="1">
    <citation type="journal article" date="2020" name="Stud. Mycol.">
        <title>101 Dothideomycetes genomes: a test case for predicting lifestyles and emergence of pathogens.</title>
        <authorList>
            <person name="Haridas S."/>
            <person name="Albert R."/>
            <person name="Binder M."/>
            <person name="Bloem J."/>
            <person name="Labutti K."/>
            <person name="Salamov A."/>
            <person name="Andreopoulos B."/>
            <person name="Baker S."/>
            <person name="Barry K."/>
            <person name="Bills G."/>
            <person name="Bluhm B."/>
            <person name="Cannon C."/>
            <person name="Castanera R."/>
            <person name="Culley D."/>
            <person name="Daum C."/>
            <person name="Ezra D."/>
            <person name="Gonzalez J."/>
            <person name="Henrissat B."/>
            <person name="Kuo A."/>
            <person name="Liang C."/>
            <person name="Lipzen A."/>
            <person name="Lutzoni F."/>
            <person name="Magnuson J."/>
            <person name="Mondo S."/>
            <person name="Nolan M."/>
            <person name="Ohm R."/>
            <person name="Pangilinan J."/>
            <person name="Park H.-J."/>
            <person name="Ramirez L."/>
            <person name="Alfaro M."/>
            <person name="Sun H."/>
            <person name="Tritt A."/>
            <person name="Yoshinaga Y."/>
            <person name="Zwiers L.-H."/>
            <person name="Turgeon B."/>
            <person name="Goodwin S."/>
            <person name="Spatafora J."/>
            <person name="Crous P."/>
            <person name="Grigoriev I."/>
        </authorList>
    </citation>
    <scope>NUCLEOTIDE SEQUENCE</scope>
    <source>
        <strain evidence="9">CBS 122681</strain>
    </source>
</reference>
<gene>
    <name evidence="9" type="ORF">K491DRAFT_660881</name>
</gene>
<feature type="region of interest" description="Disordered" evidence="6">
    <location>
        <begin position="301"/>
        <end position="368"/>
    </location>
</feature>
<evidence type="ECO:0000256" key="6">
    <source>
        <dbReference type="SAM" id="MobiDB-lite"/>
    </source>
</evidence>
<keyword evidence="3 7" id="KW-1133">Transmembrane helix</keyword>
<dbReference type="OrthoDB" id="10017208at2759"/>
<dbReference type="InterPro" id="IPR049326">
    <property type="entry name" value="Rhodopsin_dom_fungi"/>
</dbReference>
<feature type="transmembrane region" description="Helical" evidence="7">
    <location>
        <begin position="26"/>
        <end position="47"/>
    </location>
</feature>
<dbReference type="PANTHER" id="PTHR33048">
    <property type="entry name" value="PTH11-LIKE INTEGRAL MEMBRANE PROTEIN (AFU_ORTHOLOGUE AFUA_5G11245)"/>
    <property type="match status" value="1"/>
</dbReference>
<keyword evidence="4 7" id="KW-0472">Membrane</keyword>
<evidence type="ECO:0000256" key="3">
    <source>
        <dbReference type="ARBA" id="ARBA00022989"/>
    </source>
</evidence>
<dbReference type="GO" id="GO:0016020">
    <property type="term" value="C:membrane"/>
    <property type="evidence" value="ECO:0007669"/>
    <property type="project" value="UniProtKB-SubCell"/>
</dbReference>
<dbReference type="InterPro" id="IPR052337">
    <property type="entry name" value="SAT4-like"/>
</dbReference>
<feature type="domain" description="Rhodopsin" evidence="8">
    <location>
        <begin position="44"/>
        <end position="284"/>
    </location>
</feature>
<name>A0A6A6T2K2_9PLEO</name>
<keyword evidence="2 7" id="KW-0812">Transmembrane</keyword>
<keyword evidence="10" id="KW-1185">Reference proteome</keyword>
<sequence length="368" mass="40697">MAPVAMEQTARPPSHPAPMSREGRDMIISLSIVTFLATVICTSRMILRKSKGFLGFDDWLLLFALVLLYAQDGLNFAAAIKGGVGVHIEELMEHSIESLEFLFVILYACEVVYTVLIYVLKASILVSYKRVFGTQEMKWVNWAIMGMLGLCTIWFLTSLFMFVFQCRPISAAWKPLEVHGDCLNFIGFIWGMSISNFILDWMILCLPIIPVLKLQMSGLQKGLVIGSFLLGSLACIASTVRASLTSTLNSGDLSKSSALVMTWTVVEPACGIISACLPFLARIFGRKLRGTWTNVVRRTGGSNTPSYGGGKSKTGMPGSGVMKETTVSIRSTRKEMSPVEYEMGSVPDQQKKYQKLDEERESVRNLIP</sequence>
<dbReference type="Proteomes" id="UP000799324">
    <property type="component" value="Unassembled WGS sequence"/>
</dbReference>
<feature type="transmembrane region" description="Helical" evidence="7">
    <location>
        <begin position="185"/>
        <end position="210"/>
    </location>
</feature>
<feature type="transmembrane region" description="Helical" evidence="7">
    <location>
        <begin position="59"/>
        <end position="81"/>
    </location>
</feature>
<comment type="subcellular location">
    <subcellularLocation>
        <location evidence="1">Membrane</location>
        <topology evidence="1">Multi-pass membrane protein</topology>
    </subcellularLocation>
</comment>
<feature type="region of interest" description="Disordered" evidence="6">
    <location>
        <begin position="1"/>
        <end position="21"/>
    </location>
</feature>
<feature type="compositionally biased region" description="Basic and acidic residues" evidence="6">
    <location>
        <begin position="349"/>
        <end position="368"/>
    </location>
</feature>
<evidence type="ECO:0000256" key="4">
    <source>
        <dbReference type="ARBA" id="ARBA00023136"/>
    </source>
</evidence>
<evidence type="ECO:0000256" key="7">
    <source>
        <dbReference type="SAM" id="Phobius"/>
    </source>
</evidence>
<evidence type="ECO:0000256" key="1">
    <source>
        <dbReference type="ARBA" id="ARBA00004141"/>
    </source>
</evidence>
<evidence type="ECO:0000313" key="10">
    <source>
        <dbReference type="Proteomes" id="UP000799324"/>
    </source>
</evidence>